<dbReference type="GO" id="GO:0005886">
    <property type="term" value="C:plasma membrane"/>
    <property type="evidence" value="ECO:0007669"/>
    <property type="project" value="TreeGrafter"/>
</dbReference>
<accession>A0A7J7MG58</accession>
<dbReference type="AlphaFoldDB" id="A0A7J7MG58"/>
<evidence type="ECO:0000256" key="3">
    <source>
        <dbReference type="SAM" id="Phobius"/>
    </source>
</evidence>
<name>A0A7J7MG58_9MAGN</name>
<dbReference type="OrthoDB" id="630676at2759"/>
<keyword evidence="3" id="KW-0812">Transmembrane</keyword>
<dbReference type="InterPro" id="IPR044839">
    <property type="entry name" value="NDR1-like"/>
</dbReference>
<keyword evidence="3" id="KW-1133">Transmembrane helix</keyword>
<gene>
    <name evidence="4" type="ORF">GIB67_001080</name>
</gene>
<organism evidence="4 5">
    <name type="scientific">Kingdonia uniflora</name>
    <dbReference type="NCBI Taxonomy" id="39325"/>
    <lineage>
        <taxon>Eukaryota</taxon>
        <taxon>Viridiplantae</taxon>
        <taxon>Streptophyta</taxon>
        <taxon>Embryophyta</taxon>
        <taxon>Tracheophyta</taxon>
        <taxon>Spermatophyta</taxon>
        <taxon>Magnoliopsida</taxon>
        <taxon>Ranunculales</taxon>
        <taxon>Circaeasteraceae</taxon>
        <taxon>Kingdonia</taxon>
    </lineage>
</organism>
<reference evidence="4 5" key="1">
    <citation type="journal article" date="2020" name="IScience">
        <title>Genome Sequencing of the Endangered Kingdonia uniflora (Circaeasteraceae, Ranunculales) Reveals Potential Mechanisms of Evolutionary Specialization.</title>
        <authorList>
            <person name="Sun Y."/>
            <person name="Deng T."/>
            <person name="Zhang A."/>
            <person name="Moore M.J."/>
            <person name="Landis J.B."/>
            <person name="Lin N."/>
            <person name="Zhang H."/>
            <person name="Zhang X."/>
            <person name="Huang J."/>
            <person name="Zhang X."/>
            <person name="Sun H."/>
            <person name="Wang H."/>
        </authorList>
    </citation>
    <scope>NUCLEOTIDE SEQUENCE [LARGE SCALE GENOMIC DNA]</scope>
    <source>
        <strain evidence="4">TB1705</strain>
        <tissue evidence="4">Leaf</tissue>
    </source>
</reference>
<protein>
    <recommendedName>
        <fullName evidence="6">Late embryogenesis abundant protein LEA-2 subgroup domain-containing protein</fullName>
    </recommendedName>
</protein>
<sequence length="224" mass="25565">MLSLPPPPQRQTVTTPLNPIIRQKKPVKPKLLRPIRRTNPAIWICAVLCVIFSIFLILAGIATLVIFLVIKPKHPLFETTSASLNSIYLDSVEYLNCDFTILANFSNPNRKLDVRFEYVDIELYFYDSLIATQSIQPFTQRPGEARLGSVHLISSLVYLPLNLSMQLQKQVQSNSVRYNIRGTFRVRARLGVAHFSYWLYGRCQVEMSSPPNGVLVARSCRTKR</sequence>
<keyword evidence="2 3" id="KW-0472">Membrane</keyword>
<comment type="caution">
    <text evidence="4">The sequence shown here is derived from an EMBL/GenBank/DDBJ whole genome shotgun (WGS) entry which is preliminary data.</text>
</comment>
<dbReference type="Proteomes" id="UP000541444">
    <property type="component" value="Unassembled WGS sequence"/>
</dbReference>
<dbReference type="EMBL" id="JACGCM010001557">
    <property type="protein sequence ID" value="KAF6153847.1"/>
    <property type="molecule type" value="Genomic_DNA"/>
</dbReference>
<evidence type="ECO:0008006" key="6">
    <source>
        <dbReference type="Google" id="ProtNLM"/>
    </source>
</evidence>
<dbReference type="GO" id="GO:0098542">
    <property type="term" value="P:defense response to other organism"/>
    <property type="evidence" value="ECO:0007669"/>
    <property type="project" value="InterPro"/>
</dbReference>
<keyword evidence="5" id="KW-1185">Reference proteome</keyword>
<evidence type="ECO:0000256" key="2">
    <source>
        <dbReference type="ARBA" id="ARBA00023136"/>
    </source>
</evidence>
<evidence type="ECO:0000313" key="4">
    <source>
        <dbReference type="EMBL" id="KAF6153847.1"/>
    </source>
</evidence>
<dbReference type="PANTHER" id="PTHR31234">
    <property type="entry name" value="LATE EMBRYOGENESIS ABUNDANT (LEA) HYDROXYPROLINE-RICH GLYCOPROTEIN FAMILY"/>
    <property type="match status" value="1"/>
</dbReference>
<proteinExistence type="predicted"/>
<evidence type="ECO:0000256" key="1">
    <source>
        <dbReference type="ARBA" id="ARBA00004370"/>
    </source>
</evidence>
<feature type="transmembrane region" description="Helical" evidence="3">
    <location>
        <begin position="41"/>
        <end position="70"/>
    </location>
</feature>
<comment type="subcellular location">
    <subcellularLocation>
        <location evidence="1">Membrane</location>
    </subcellularLocation>
</comment>
<dbReference type="PANTHER" id="PTHR31234:SF42">
    <property type="entry name" value="LATE EMBRYOGENESIS ABUNDANT (LEA) HYDROXYPROLINE-RICH GLYCOPROTEIN FAMILY"/>
    <property type="match status" value="1"/>
</dbReference>
<evidence type="ECO:0000313" key="5">
    <source>
        <dbReference type="Proteomes" id="UP000541444"/>
    </source>
</evidence>